<dbReference type="GO" id="GO:0019915">
    <property type="term" value="P:lipid storage"/>
    <property type="evidence" value="ECO:0007669"/>
    <property type="project" value="TreeGrafter"/>
</dbReference>
<dbReference type="PANTHER" id="PTHR14024">
    <property type="entry name" value="PERILIPIN"/>
    <property type="match status" value="1"/>
</dbReference>
<protein>
    <submittedName>
        <fullName evidence="5">Lipid droplet-associated protein</fullName>
    </submittedName>
</protein>
<keyword evidence="3" id="KW-0551">Lipid droplet</keyword>
<organism evidence="5">
    <name type="scientific">Sminthopsis macroura</name>
    <name type="common">Stripe-faced dunnart</name>
    <dbReference type="NCBI Taxonomy" id="9302"/>
    <lineage>
        <taxon>Eukaryota</taxon>
        <taxon>Metazoa</taxon>
        <taxon>Chordata</taxon>
        <taxon>Craniata</taxon>
        <taxon>Vertebrata</taxon>
        <taxon>Euteleostomi</taxon>
        <taxon>Mammalia</taxon>
        <taxon>Metatheria</taxon>
        <taxon>Dasyuromorphia</taxon>
        <taxon>Dasyuridae</taxon>
        <taxon>Sminthopsis</taxon>
    </lineage>
</organism>
<accession>D5I2V1</accession>
<name>D5I2V1_SMIMA</name>
<feature type="region of interest" description="Disordered" evidence="4">
    <location>
        <begin position="38"/>
        <end position="108"/>
    </location>
</feature>
<evidence type="ECO:0000256" key="3">
    <source>
        <dbReference type="ARBA" id="ARBA00022677"/>
    </source>
</evidence>
<dbReference type="Pfam" id="PF03036">
    <property type="entry name" value="Perilipin"/>
    <property type="match status" value="1"/>
</dbReference>
<feature type="compositionally biased region" description="Basic and acidic residues" evidence="4">
    <location>
        <begin position="60"/>
        <end position="69"/>
    </location>
</feature>
<gene>
    <name evidence="5" type="primary">DPAT</name>
</gene>
<comment type="similarity">
    <text evidence="2">Belongs to the perilipin family.</text>
</comment>
<sequence>MELHVDQTSDTGEIIKSSEIKETVSDILNNAKLILSELNSKSSSESNKEERMSRPQVAEPPEKPEEILDKAQQSIETNSLTNTNSSSSSEEDATNNDVTPKSMSEEEKFFSEIQEEKQSLEELKVSMDKYLPASVDVDDIQESSTEDKDYFREDSKKDESYFVSLGSLPTRIQPQVYKNAMEIIRDAKNNIRKLLGQLYEAIELTYQSKQGSDDQKNYYKALFDLWIKWSRSLSEEDDKIQLLEIRTLGMSRSIALKLQSAFMDLMPKVQGLPNGLQDKMKRACYDIQELHTTFSLSNKFEDLDKYHLTQSQLKLTQAQGSIEELFFFLENDMSGSIGPLSPY</sequence>
<dbReference type="EMBL" id="GQ844866">
    <property type="protein sequence ID" value="ADE27979.1"/>
    <property type="molecule type" value="mRNA"/>
</dbReference>
<reference evidence="5" key="2">
    <citation type="journal article" date="2010" name="Mol. Reprod. Dev.">
        <title>Cloning and characterization of a new gene from the PAT protein family, in a marsupial, the stripe-faced dunnart (Sminthopsis macroura).</title>
        <authorList>
            <person name="Au P.C."/>
            <person name="Selwood L."/>
            <person name="Familari M."/>
        </authorList>
    </citation>
    <scope>NUCLEOTIDE SEQUENCE</scope>
</reference>
<reference evidence="5" key="1">
    <citation type="submission" date="2009-08" db="EMBL/GenBank/DDBJ databases">
        <authorList>
            <person name="Au P.C.K."/>
            <person name="Selwood L."/>
            <person name="Familari M."/>
        </authorList>
    </citation>
    <scope>NUCLEOTIDE SEQUENCE</scope>
</reference>
<evidence type="ECO:0000256" key="4">
    <source>
        <dbReference type="SAM" id="MobiDB-lite"/>
    </source>
</evidence>
<evidence type="ECO:0000313" key="5">
    <source>
        <dbReference type="EMBL" id="ADE27979.1"/>
    </source>
</evidence>
<dbReference type="GO" id="GO:0010890">
    <property type="term" value="P:positive regulation of triglyceride storage"/>
    <property type="evidence" value="ECO:0007669"/>
    <property type="project" value="TreeGrafter"/>
</dbReference>
<dbReference type="PANTHER" id="PTHR14024:SF11">
    <property type="entry name" value="PERILIPIN-3"/>
    <property type="match status" value="1"/>
</dbReference>
<dbReference type="Gene3D" id="1.20.120.340">
    <property type="entry name" value="Flagellar protein FliS"/>
    <property type="match status" value="1"/>
</dbReference>
<dbReference type="GO" id="GO:0005811">
    <property type="term" value="C:lipid droplet"/>
    <property type="evidence" value="ECO:0007669"/>
    <property type="project" value="UniProtKB-SubCell"/>
</dbReference>
<feature type="compositionally biased region" description="Low complexity" evidence="4">
    <location>
        <begin position="74"/>
        <end position="88"/>
    </location>
</feature>
<comment type="subcellular location">
    <subcellularLocation>
        <location evidence="1">Lipid droplet</location>
    </subcellularLocation>
</comment>
<dbReference type="InterPro" id="IPR004279">
    <property type="entry name" value="Perilipin"/>
</dbReference>
<evidence type="ECO:0000256" key="2">
    <source>
        <dbReference type="ARBA" id="ARBA00006311"/>
    </source>
</evidence>
<dbReference type="GO" id="GO:0005829">
    <property type="term" value="C:cytosol"/>
    <property type="evidence" value="ECO:0007669"/>
    <property type="project" value="TreeGrafter"/>
</dbReference>
<proteinExistence type="evidence at transcript level"/>
<dbReference type="SUPFAM" id="SSF109775">
    <property type="entry name" value="Mannose-6-phosphate receptor binding protein 1 (Tip47), C-terminal domain"/>
    <property type="match status" value="1"/>
</dbReference>
<dbReference type="AlphaFoldDB" id="D5I2V1"/>
<evidence type="ECO:0000256" key="1">
    <source>
        <dbReference type="ARBA" id="ARBA00004502"/>
    </source>
</evidence>